<protein>
    <submittedName>
        <fullName evidence="4">GNAT family N-acetyltransferase</fullName>
        <ecNumber evidence="4">2.3.1.-</ecNumber>
    </submittedName>
</protein>
<dbReference type="SUPFAM" id="SSF55729">
    <property type="entry name" value="Acyl-CoA N-acyltransferases (Nat)"/>
    <property type="match status" value="1"/>
</dbReference>
<dbReference type="InterPro" id="IPR016181">
    <property type="entry name" value="Acyl_CoA_acyltransferase"/>
</dbReference>
<dbReference type="Proteomes" id="UP001432014">
    <property type="component" value="Chromosome"/>
</dbReference>
<feature type="domain" description="N-acetyltransferase" evidence="3">
    <location>
        <begin position="177"/>
        <end position="313"/>
    </location>
</feature>
<proteinExistence type="predicted"/>
<keyword evidence="2 4" id="KW-0012">Acyltransferase</keyword>
<name>A0ABZ1W8D3_9ACTN</name>
<dbReference type="Gene3D" id="3.40.630.30">
    <property type="match status" value="1"/>
</dbReference>
<evidence type="ECO:0000313" key="4">
    <source>
        <dbReference type="EMBL" id="WUS57091.1"/>
    </source>
</evidence>
<dbReference type="PANTHER" id="PTHR43877">
    <property type="entry name" value="AMINOALKYLPHOSPHONATE N-ACETYLTRANSFERASE-RELATED-RELATED"/>
    <property type="match status" value="1"/>
</dbReference>
<accession>A0ABZ1W8D3</accession>
<dbReference type="Pfam" id="PF00583">
    <property type="entry name" value="Acetyltransf_1"/>
    <property type="match status" value="1"/>
</dbReference>
<dbReference type="RefSeq" id="WP_329497659.1">
    <property type="nucleotide sequence ID" value="NZ_CP108460.1"/>
</dbReference>
<dbReference type="InterPro" id="IPR000182">
    <property type="entry name" value="GNAT_dom"/>
</dbReference>
<gene>
    <name evidence="4" type="ORF">OG469_17200</name>
</gene>
<evidence type="ECO:0000313" key="5">
    <source>
        <dbReference type="Proteomes" id="UP001432014"/>
    </source>
</evidence>
<dbReference type="PROSITE" id="PS51186">
    <property type="entry name" value="GNAT"/>
    <property type="match status" value="1"/>
</dbReference>
<dbReference type="InterPro" id="IPR050832">
    <property type="entry name" value="Bact_Acetyltransf"/>
</dbReference>
<dbReference type="GO" id="GO:0016746">
    <property type="term" value="F:acyltransferase activity"/>
    <property type="evidence" value="ECO:0007669"/>
    <property type="project" value="UniProtKB-KW"/>
</dbReference>
<organism evidence="4 5">
    <name type="scientific">Kitasatospora herbaricolor</name>
    <dbReference type="NCBI Taxonomy" id="68217"/>
    <lineage>
        <taxon>Bacteria</taxon>
        <taxon>Bacillati</taxon>
        <taxon>Actinomycetota</taxon>
        <taxon>Actinomycetes</taxon>
        <taxon>Kitasatosporales</taxon>
        <taxon>Streptomycetaceae</taxon>
        <taxon>Kitasatospora</taxon>
    </lineage>
</organism>
<reference evidence="4 5" key="1">
    <citation type="submission" date="2022-10" db="EMBL/GenBank/DDBJ databases">
        <title>The complete genomes of actinobacterial strains from the NBC collection.</title>
        <authorList>
            <person name="Joergensen T.S."/>
            <person name="Alvarez Arevalo M."/>
            <person name="Sterndorff E.B."/>
            <person name="Faurdal D."/>
            <person name="Vuksanovic O."/>
            <person name="Mourched A.-S."/>
            <person name="Charusanti P."/>
            <person name="Shaw S."/>
            <person name="Blin K."/>
            <person name="Weber T."/>
        </authorList>
    </citation>
    <scope>NUCLEOTIDE SEQUENCE [LARGE SCALE GENOMIC DNA]</scope>
    <source>
        <strain evidence="4 5">NBC_01247</strain>
    </source>
</reference>
<sequence length="313" mass="32211">MAWTLSTSLDDFRTRAGGFLAAHPAENTVLLSVADRLATDGPTAYGEEPPRFGWWRPGADGPVEGAYLQTPPYNPRLGLMPAAAAAALAGAFVEAGAFEVGASRGMASGGMVSGVMVPGAGAAAAGRALDGVSGGKAAVRAFAAAWCAATGRRSAVQVDELLHRLVELVPPSPAPAGLARAARAAERELLIGWFEDFGAEIAVDFHTSPDAVDRRIADGTLHVWEDAGRPVAFAGRSPVVAGMSRIGPVFTPPGLRGRGYAGAVTAAASAYALAQGAAEVLLYTDLANPTSNSIYRKLGYRPVEDCLAVTFHN</sequence>
<evidence type="ECO:0000256" key="1">
    <source>
        <dbReference type="ARBA" id="ARBA00022679"/>
    </source>
</evidence>
<dbReference type="EMBL" id="CP108482">
    <property type="protein sequence ID" value="WUS57091.1"/>
    <property type="molecule type" value="Genomic_DNA"/>
</dbReference>
<evidence type="ECO:0000256" key="2">
    <source>
        <dbReference type="ARBA" id="ARBA00023315"/>
    </source>
</evidence>
<dbReference type="EC" id="2.3.1.-" evidence="4"/>
<dbReference type="PANTHER" id="PTHR43877:SF2">
    <property type="entry name" value="AMINOALKYLPHOSPHONATE N-ACETYLTRANSFERASE-RELATED"/>
    <property type="match status" value="1"/>
</dbReference>
<keyword evidence="5" id="KW-1185">Reference proteome</keyword>
<evidence type="ECO:0000259" key="3">
    <source>
        <dbReference type="PROSITE" id="PS51186"/>
    </source>
</evidence>
<keyword evidence="1 4" id="KW-0808">Transferase</keyword>